<evidence type="ECO:0000256" key="3">
    <source>
        <dbReference type="ARBA" id="ARBA00022801"/>
    </source>
</evidence>
<keyword evidence="7" id="KW-0413">Isomerase</keyword>
<dbReference type="OrthoDB" id="5409596at2759"/>
<keyword evidence="15" id="KW-1185">Reference proteome</keyword>
<evidence type="ECO:0000256" key="1">
    <source>
        <dbReference type="ARBA" id="ARBA00005446"/>
    </source>
</evidence>
<protein>
    <recommendedName>
        <fullName evidence="10">DNA 3'-5' helicase</fullName>
        <ecNumber evidence="10">5.6.2.4</ecNumber>
    </recommendedName>
    <alternativeName>
        <fullName evidence="11">DNA 3'-5' helicase BLM</fullName>
    </alternativeName>
</protein>
<dbReference type="GO" id="GO:0005737">
    <property type="term" value="C:cytoplasm"/>
    <property type="evidence" value="ECO:0007669"/>
    <property type="project" value="TreeGrafter"/>
</dbReference>
<dbReference type="GO" id="GO:0009378">
    <property type="term" value="F:four-way junction helicase activity"/>
    <property type="evidence" value="ECO:0007669"/>
    <property type="project" value="TreeGrafter"/>
</dbReference>
<dbReference type="PROSITE" id="PS51192">
    <property type="entry name" value="HELICASE_ATP_BIND_1"/>
    <property type="match status" value="1"/>
</dbReference>
<dbReference type="EnsemblMetazoa" id="XM_003388384.2">
    <property type="protein sequence ID" value="XP_003388432.2"/>
    <property type="gene ID" value="LOC100638433"/>
</dbReference>
<dbReference type="Pfam" id="PF00271">
    <property type="entry name" value="Helicase_C"/>
    <property type="match status" value="1"/>
</dbReference>
<dbReference type="GO" id="GO:0005524">
    <property type="term" value="F:ATP binding"/>
    <property type="evidence" value="ECO:0007669"/>
    <property type="project" value="UniProtKB-KW"/>
</dbReference>
<dbReference type="PANTHER" id="PTHR13710:SF153">
    <property type="entry name" value="RECQ-LIKE DNA HELICASE BLM"/>
    <property type="match status" value="1"/>
</dbReference>
<dbReference type="SMART" id="SM00487">
    <property type="entry name" value="DEXDc"/>
    <property type="match status" value="1"/>
</dbReference>
<dbReference type="InterPro" id="IPR004589">
    <property type="entry name" value="DNA_helicase_ATP-dep_RecQ"/>
</dbReference>
<keyword evidence="5" id="KW-0067">ATP-binding</keyword>
<dbReference type="InterPro" id="IPR001650">
    <property type="entry name" value="Helicase_C-like"/>
</dbReference>
<evidence type="ECO:0000256" key="5">
    <source>
        <dbReference type="ARBA" id="ARBA00022840"/>
    </source>
</evidence>
<evidence type="ECO:0000256" key="10">
    <source>
        <dbReference type="ARBA" id="ARBA00034808"/>
    </source>
</evidence>
<dbReference type="InterPro" id="IPR014001">
    <property type="entry name" value="Helicase_ATP-bd"/>
</dbReference>
<evidence type="ECO:0000313" key="15">
    <source>
        <dbReference type="Proteomes" id="UP000007879"/>
    </source>
</evidence>
<dbReference type="GO" id="GO:0005694">
    <property type="term" value="C:chromosome"/>
    <property type="evidence" value="ECO:0007669"/>
    <property type="project" value="TreeGrafter"/>
</dbReference>
<evidence type="ECO:0000256" key="2">
    <source>
        <dbReference type="ARBA" id="ARBA00022741"/>
    </source>
</evidence>
<dbReference type="STRING" id="400682.A0A1X7UAV6"/>
<dbReference type="Proteomes" id="UP000007879">
    <property type="component" value="Unassembled WGS sequence"/>
</dbReference>
<dbReference type="EnsemblMetazoa" id="Aqu2.1.25088_001">
    <property type="protein sequence ID" value="Aqu2.1.25088_001"/>
    <property type="gene ID" value="Aqu2.1.25088"/>
</dbReference>
<evidence type="ECO:0000259" key="12">
    <source>
        <dbReference type="PROSITE" id="PS51192"/>
    </source>
</evidence>
<dbReference type="InterPro" id="IPR011545">
    <property type="entry name" value="DEAD/DEAH_box_helicase_dom"/>
</dbReference>
<dbReference type="GO" id="GO:0003677">
    <property type="term" value="F:DNA binding"/>
    <property type="evidence" value="ECO:0007669"/>
    <property type="project" value="UniProtKB-KW"/>
</dbReference>
<dbReference type="GO" id="GO:0005634">
    <property type="term" value="C:nucleus"/>
    <property type="evidence" value="ECO:0007669"/>
    <property type="project" value="TreeGrafter"/>
</dbReference>
<feature type="domain" description="Helicase ATP-binding" evidence="12">
    <location>
        <begin position="33"/>
        <end position="211"/>
    </location>
</feature>
<dbReference type="PROSITE" id="PS51194">
    <property type="entry name" value="HELICASE_CTER"/>
    <property type="match status" value="1"/>
</dbReference>
<dbReference type="Gene3D" id="3.40.50.300">
    <property type="entry name" value="P-loop containing nucleotide triphosphate hydrolases"/>
    <property type="match status" value="2"/>
</dbReference>
<feature type="domain" description="Helicase C-terminal" evidence="13">
    <location>
        <begin position="242"/>
        <end position="415"/>
    </location>
</feature>
<evidence type="ECO:0000313" key="14">
    <source>
        <dbReference type="EnsemblMetazoa" id="Aqu2.1.25088_001"/>
    </source>
</evidence>
<dbReference type="InParanoid" id="A0A1X7UAV6"/>
<accession>A0A1X7UAV6</accession>
<proteinExistence type="inferred from homology"/>
<evidence type="ECO:0000256" key="7">
    <source>
        <dbReference type="ARBA" id="ARBA00023235"/>
    </source>
</evidence>
<reference evidence="14" key="2">
    <citation type="submission" date="2017-05" db="UniProtKB">
        <authorList>
            <consortium name="EnsemblMetazoa"/>
        </authorList>
    </citation>
    <scope>IDENTIFICATION</scope>
</reference>
<dbReference type="GO" id="GO:0000724">
    <property type="term" value="P:double-strand break repair via homologous recombination"/>
    <property type="evidence" value="ECO:0007669"/>
    <property type="project" value="TreeGrafter"/>
</dbReference>
<dbReference type="GO" id="GO:0016787">
    <property type="term" value="F:hydrolase activity"/>
    <property type="evidence" value="ECO:0007669"/>
    <property type="project" value="UniProtKB-KW"/>
</dbReference>
<keyword evidence="3" id="KW-0378">Hydrolase</keyword>
<comment type="similarity">
    <text evidence="1">Belongs to the helicase family. RecQ subfamily.</text>
</comment>
<dbReference type="KEGG" id="aqu:100638433"/>
<dbReference type="InterPro" id="IPR027417">
    <property type="entry name" value="P-loop_NTPase"/>
</dbReference>
<dbReference type="SMART" id="SM00490">
    <property type="entry name" value="HELICc"/>
    <property type="match status" value="1"/>
</dbReference>
<keyword evidence="6" id="KW-0238">DNA-binding</keyword>
<dbReference type="SUPFAM" id="SSF52540">
    <property type="entry name" value="P-loop containing nucleoside triphosphate hydrolases"/>
    <property type="match status" value="1"/>
</dbReference>
<evidence type="ECO:0000256" key="6">
    <source>
        <dbReference type="ARBA" id="ARBA00023125"/>
    </source>
</evidence>
<organism evidence="14">
    <name type="scientific">Amphimedon queenslandica</name>
    <name type="common">Sponge</name>
    <dbReference type="NCBI Taxonomy" id="400682"/>
    <lineage>
        <taxon>Eukaryota</taxon>
        <taxon>Metazoa</taxon>
        <taxon>Porifera</taxon>
        <taxon>Demospongiae</taxon>
        <taxon>Heteroscleromorpha</taxon>
        <taxon>Haplosclerida</taxon>
        <taxon>Niphatidae</taxon>
        <taxon>Amphimedon</taxon>
    </lineage>
</organism>
<dbReference type="GO" id="GO:0043138">
    <property type="term" value="F:3'-5' DNA helicase activity"/>
    <property type="evidence" value="ECO:0007669"/>
    <property type="project" value="UniProtKB-EC"/>
</dbReference>
<evidence type="ECO:0000256" key="8">
    <source>
        <dbReference type="ARBA" id="ARBA00023242"/>
    </source>
</evidence>
<evidence type="ECO:0000256" key="11">
    <source>
        <dbReference type="ARBA" id="ARBA00044542"/>
    </source>
</evidence>
<evidence type="ECO:0000256" key="9">
    <source>
        <dbReference type="ARBA" id="ARBA00034617"/>
    </source>
</evidence>
<dbReference type="NCBIfam" id="TIGR00614">
    <property type="entry name" value="recQ_fam"/>
    <property type="match status" value="1"/>
</dbReference>
<evidence type="ECO:0000256" key="4">
    <source>
        <dbReference type="ARBA" id="ARBA00022806"/>
    </source>
</evidence>
<keyword evidence="4" id="KW-0347">Helicase</keyword>
<name>A0A1X7UAV6_AMPQE</name>
<keyword evidence="8" id="KW-0539">Nucleus</keyword>
<comment type="catalytic activity">
    <reaction evidence="9">
        <text>Couples ATP hydrolysis with the unwinding of duplex DNA by translocating in the 3'-5' direction.</text>
        <dbReference type="EC" id="5.6.2.4"/>
    </reaction>
</comment>
<keyword evidence="2" id="KW-0547">Nucleotide-binding</keyword>
<gene>
    <name evidence="14" type="primary">100638433</name>
</gene>
<dbReference type="eggNOG" id="KOG0351">
    <property type="taxonomic scope" value="Eukaryota"/>
</dbReference>
<reference evidence="15" key="1">
    <citation type="journal article" date="2010" name="Nature">
        <title>The Amphimedon queenslandica genome and the evolution of animal complexity.</title>
        <authorList>
            <person name="Srivastava M."/>
            <person name="Simakov O."/>
            <person name="Chapman J."/>
            <person name="Fahey B."/>
            <person name="Gauthier M.E."/>
            <person name="Mitros T."/>
            <person name="Richards G.S."/>
            <person name="Conaco C."/>
            <person name="Dacre M."/>
            <person name="Hellsten U."/>
            <person name="Larroux C."/>
            <person name="Putnam N.H."/>
            <person name="Stanke M."/>
            <person name="Adamska M."/>
            <person name="Darling A."/>
            <person name="Degnan S.M."/>
            <person name="Oakley T.H."/>
            <person name="Plachetzki D.C."/>
            <person name="Zhai Y."/>
            <person name="Adamski M."/>
            <person name="Calcino A."/>
            <person name="Cummins S.F."/>
            <person name="Goodstein D.M."/>
            <person name="Harris C."/>
            <person name="Jackson D.J."/>
            <person name="Leys S.P."/>
            <person name="Shu S."/>
            <person name="Woodcroft B.J."/>
            <person name="Vervoort M."/>
            <person name="Kosik K.S."/>
            <person name="Manning G."/>
            <person name="Degnan B.M."/>
            <person name="Rokhsar D.S."/>
        </authorList>
    </citation>
    <scope>NUCLEOTIDE SEQUENCE [LARGE SCALE GENOMIC DNA]</scope>
</reference>
<dbReference type="AlphaFoldDB" id="A0A1X7UAV6"/>
<dbReference type="EC" id="5.6.2.4" evidence="10"/>
<dbReference type="PANTHER" id="PTHR13710">
    <property type="entry name" value="DNA HELICASE RECQ FAMILY MEMBER"/>
    <property type="match status" value="1"/>
</dbReference>
<dbReference type="Pfam" id="PF00270">
    <property type="entry name" value="DEAD"/>
    <property type="match status" value="1"/>
</dbReference>
<evidence type="ECO:0000259" key="13">
    <source>
        <dbReference type="PROSITE" id="PS51194"/>
    </source>
</evidence>
<sequence>MSCVNMEDRAKECILQAATRFNITLKDKQFDAIKAFLSGRDVFVSLPTGYGKSLIYALLPIVFDLFKEQRGSIVICISPLVCLMMDQKAKFAPQGIITEFLGEEQTDASCIRSVKNGEVQLVYMSPESIICNFQYRNMLLSPVYQEKLVAFVVDEAHCVKKWGDSFRIAYSQLGDIRSFLPPSVNVMALTATATNATYKSVCQRLSLHDPVLVGHSPNRDNIMYEVRPITDLSSFCGLIADELKQLGLEYPKTIIFLQSYGDCALMYQTLKLKLGPCITFPPNYPILQQFAVIGMYTRASKTEMKEKTLASFCETHGKLRIVLATTAFGMGVDCRDVRVIYHWRAPSDLEQYAQETGRAGRDNLPSRAILLYGNPGRHVEEKVKKYASNRSVCRREYLMKQFLCSDQVEPTRDLSTCCDVCRDSVTKNNY</sequence>